<dbReference type="Pfam" id="PF00005">
    <property type="entry name" value="ABC_tran"/>
    <property type="match status" value="1"/>
</dbReference>
<organism evidence="6 7">
    <name type="scientific">Limosilactobacillus albertensis</name>
    <dbReference type="NCBI Taxonomy" id="2759752"/>
    <lineage>
        <taxon>Bacteria</taxon>
        <taxon>Bacillati</taxon>
        <taxon>Bacillota</taxon>
        <taxon>Bacilli</taxon>
        <taxon>Lactobacillales</taxon>
        <taxon>Lactobacillaceae</taxon>
        <taxon>Limosilactobacillus</taxon>
    </lineage>
</organism>
<feature type="domain" description="ABC transporter" evidence="5">
    <location>
        <begin position="4"/>
        <end position="241"/>
    </location>
</feature>
<evidence type="ECO:0000259" key="5">
    <source>
        <dbReference type="PROSITE" id="PS50893"/>
    </source>
</evidence>
<dbReference type="PANTHER" id="PTHR42734">
    <property type="entry name" value="METAL TRANSPORT SYSTEM ATP-BINDING PROTEIN TM_0124-RELATED"/>
    <property type="match status" value="1"/>
</dbReference>
<protein>
    <submittedName>
        <fullName evidence="6">ABC transporter ATP-binding protein</fullName>
    </submittedName>
</protein>
<dbReference type="PROSITE" id="PS00211">
    <property type="entry name" value="ABC_TRANSPORTER_1"/>
    <property type="match status" value="1"/>
</dbReference>
<evidence type="ECO:0000256" key="4">
    <source>
        <dbReference type="ARBA" id="ARBA00022840"/>
    </source>
</evidence>
<evidence type="ECO:0000256" key="3">
    <source>
        <dbReference type="ARBA" id="ARBA00022741"/>
    </source>
</evidence>
<keyword evidence="7" id="KW-1185">Reference proteome</keyword>
<evidence type="ECO:0000256" key="2">
    <source>
        <dbReference type="ARBA" id="ARBA00022448"/>
    </source>
</evidence>
<evidence type="ECO:0000313" key="7">
    <source>
        <dbReference type="Proteomes" id="UP000518316"/>
    </source>
</evidence>
<dbReference type="GO" id="GO:0016887">
    <property type="term" value="F:ATP hydrolysis activity"/>
    <property type="evidence" value="ECO:0007669"/>
    <property type="project" value="InterPro"/>
</dbReference>
<comment type="caution">
    <text evidence="6">The sequence shown here is derived from an EMBL/GenBank/DDBJ whole genome shotgun (WGS) entry which is preliminary data.</text>
</comment>
<dbReference type="RefSeq" id="WP_182597830.1">
    <property type="nucleotide sequence ID" value="NZ_JACIVC010000048.1"/>
</dbReference>
<dbReference type="InterPro" id="IPR017871">
    <property type="entry name" value="ABC_transporter-like_CS"/>
</dbReference>
<reference evidence="6 7" key="1">
    <citation type="submission" date="2020-07" db="EMBL/GenBank/DDBJ databases">
        <title>Description of Limosilactobacillus balticus sp. nov., Limosilactobacillus agrestis sp. nov., Limosilactobacillus albertensis sp. nov., Limosilactobacillus rudii sp. nov., Limosilactobacillus fastidiosus sp. nov., five novel Limosilactobacillus species isolated from the vertebrate gastrointestinal tract, and proposal of 6 subspecies of Limosilactobacillus reuteri adapted to the gastrointestinal tract of specific vertebrate hosts.</title>
        <authorList>
            <person name="Li F."/>
            <person name="Cheng C."/>
            <person name="Zheng J."/>
            <person name="Quevedo R.M."/>
            <person name="Li J."/>
            <person name="Roos S."/>
            <person name="Gaenzle M.G."/>
            <person name="Walter J."/>
        </authorList>
    </citation>
    <scope>NUCLEOTIDE SEQUENCE [LARGE SCALE GENOMIC DNA]</scope>
    <source>
        <strain evidence="6 7">RRLNB_1_1</strain>
    </source>
</reference>
<gene>
    <name evidence="6" type="ORF">H5S40_03240</name>
</gene>
<sequence length="259" mass="29179">MIILDVHNLSFSYPKSKLVFHHVNFSLKMGEIFTILGPNGVGKSTLLHCLTGLLSPQQGTIKVFGNEITALNGKTLAQQIAYVPQDYHINSNLTVIDYLLTGRAPYLSFFQTPKKKDFKMAEKYLQDFQLFQFRNHPFAALSGGQQQLITIIRALLQQPKLLILDEPMAALDLSRQYEILKLVKSLAHQEKITIILTTHLPDHALMLPTKIGLLDSNGILTVGSSDQLMTTERLTEVYQVPLTLTYVPALQRYTCQIKL</sequence>
<dbReference type="PANTHER" id="PTHR42734:SF6">
    <property type="entry name" value="MOLYBDATE IMPORT ATP-BINDING PROTEIN MOLC"/>
    <property type="match status" value="1"/>
</dbReference>
<evidence type="ECO:0000256" key="1">
    <source>
        <dbReference type="ARBA" id="ARBA00005417"/>
    </source>
</evidence>
<dbReference type="InterPro" id="IPR003593">
    <property type="entry name" value="AAA+_ATPase"/>
</dbReference>
<dbReference type="FunFam" id="3.40.50.300:FF:000134">
    <property type="entry name" value="Iron-enterobactin ABC transporter ATP-binding protein"/>
    <property type="match status" value="1"/>
</dbReference>
<dbReference type="GO" id="GO:0005524">
    <property type="term" value="F:ATP binding"/>
    <property type="evidence" value="ECO:0007669"/>
    <property type="project" value="UniProtKB-KW"/>
</dbReference>
<comment type="similarity">
    <text evidence="1">Belongs to the ABC transporter superfamily.</text>
</comment>
<keyword evidence="3" id="KW-0547">Nucleotide-binding</keyword>
<dbReference type="InterPro" id="IPR050153">
    <property type="entry name" value="Metal_Ion_Import_ABC"/>
</dbReference>
<accession>A0A7W3TQT3</accession>
<dbReference type="AlphaFoldDB" id="A0A7W3TQT3"/>
<evidence type="ECO:0000313" key="6">
    <source>
        <dbReference type="EMBL" id="MBB1069169.1"/>
    </source>
</evidence>
<dbReference type="InterPro" id="IPR003439">
    <property type="entry name" value="ABC_transporter-like_ATP-bd"/>
</dbReference>
<dbReference type="SMART" id="SM00382">
    <property type="entry name" value="AAA"/>
    <property type="match status" value="1"/>
</dbReference>
<dbReference type="SUPFAM" id="SSF52540">
    <property type="entry name" value="P-loop containing nucleoside triphosphate hydrolases"/>
    <property type="match status" value="1"/>
</dbReference>
<dbReference type="InterPro" id="IPR027417">
    <property type="entry name" value="P-loop_NTPase"/>
</dbReference>
<dbReference type="EMBL" id="JACIVC010000048">
    <property type="protein sequence ID" value="MBB1069169.1"/>
    <property type="molecule type" value="Genomic_DNA"/>
</dbReference>
<dbReference type="PROSITE" id="PS50893">
    <property type="entry name" value="ABC_TRANSPORTER_2"/>
    <property type="match status" value="1"/>
</dbReference>
<dbReference type="Gene3D" id="3.40.50.300">
    <property type="entry name" value="P-loop containing nucleotide triphosphate hydrolases"/>
    <property type="match status" value="1"/>
</dbReference>
<name>A0A7W3TQT3_9LACO</name>
<proteinExistence type="inferred from homology"/>
<keyword evidence="2" id="KW-0813">Transport</keyword>
<keyword evidence="4 6" id="KW-0067">ATP-binding</keyword>
<dbReference type="Proteomes" id="UP000518316">
    <property type="component" value="Unassembled WGS sequence"/>
</dbReference>